<feature type="domain" description="RING-type" evidence="16">
    <location>
        <begin position="513"/>
        <end position="555"/>
    </location>
</feature>
<dbReference type="CDD" id="cd10719">
    <property type="entry name" value="DnaJ_zf"/>
    <property type="match status" value="1"/>
</dbReference>
<dbReference type="SUPFAM" id="SSF57938">
    <property type="entry name" value="DnaJ/Hsp40 cysteine-rich domain"/>
    <property type="match status" value="1"/>
</dbReference>
<evidence type="ECO:0000256" key="10">
    <source>
        <dbReference type="ARBA" id="ARBA00023289"/>
    </source>
</evidence>
<dbReference type="InterPro" id="IPR002939">
    <property type="entry name" value="DnaJ_C"/>
</dbReference>
<evidence type="ECO:0000256" key="9">
    <source>
        <dbReference type="ARBA" id="ARBA00023288"/>
    </source>
</evidence>
<dbReference type="InterPro" id="IPR036869">
    <property type="entry name" value="J_dom_sf"/>
</dbReference>
<keyword evidence="3 12" id="KW-0479">Metal-binding</keyword>
<dbReference type="Gene3D" id="3.30.40.10">
    <property type="entry name" value="Zinc/RING finger domain, C3HC4 (zinc finger)"/>
    <property type="match status" value="2"/>
</dbReference>
<evidence type="ECO:0000256" key="13">
    <source>
        <dbReference type="SAM" id="MobiDB-lite"/>
    </source>
</evidence>
<evidence type="ECO:0000256" key="2">
    <source>
        <dbReference type="ARBA" id="ARBA00022481"/>
    </source>
</evidence>
<dbReference type="AlphaFoldDB" id="A0A6N2LQD4"/>
<evidence type="ECO:0000259" key="15">
    <source>
        <dbReference type="PROSITE" id="PS50076"/>
    </source>
</evidence>
<dbReference type="Pfam" id="PF00226">
    <property type="entry name" value="DnaJ"/>
    <property type="match status" value="1"/>
</dbReference>
<dbReference type="GO" id="GO:0005524">
    <property type="term" value="F:ATP binding"/>
    <property type="evidence" value="ECO:0007669"/>
    <property type="project" value="InterPro"/>
</dbReference>
<dbReference type="Pfam" id="PF13639">
    <property type="entry name" value="zf-RING_2"/>
    <property type="match status" value="2"/>
</dbReference>
<evidence type="ECO:0000256" key="5">
    <source>
        <dbReference type="ARBA" id="ARBA00022771"/>
    </source>
</evidence>
<gene>
    <name evidence="18" type="ORF">SVIM_LOCUS262517</name>
</gene>
<name>A0A6N2LQD4_SALVM</name>
<comment type="subcellular location">
    <subcellularLocation>
        <location evidence="1">Membrane</location>
        <topology evidence="1">Lipid-anchor</topology>
    </subcellularLocation>
</comment>
<dbReference type="SUPFAM" id="SSF46565">
    <property type="entry name" value="Chaperone J-domain"/>
    <property type="match status" value="1"/>
</dbReference>
<dbReference type="CDD" id="cd06257">
    <property type="entry name" value="DnaJ"/>
    <property type="match status" value="1"/>
</dbReference>
<evidence type="ECO:0000256" key="8">
    <source>
        <dbReference type="ARBA" id="ARBA00023186"/>
    </source>
</evidence>
<dbReference type="InterPro" id="IPR001841">
    <property type="entry name" value="Znf_RING"/>
</dbReference>
<dbReference type="InterPro" id="IPR013083">
    <property type="entry name" value="Znf_RING/FYVE/PHD"/>
</dbReference>
<dbReference type="PROSITE" id="PS50089">
    <property type="entry name" value="ZF_RING_2"/>
    <property type="match status" value="2"/>
</dbReference>
<dbReference type="FunFam" id="2.10.230.10:FF:000001">
    <property type="entry name" value="DnaJ subfamily A member 2"/>
    <property type="match status" value="1"/>
</dbReference>
<sequence>MFGRAPKKSDNTKYYEVLGVSKSASQDDLKKAYRKAAIKNHPDKGGDPEKFKELAQAYEVLSDPEKREIYDQYGEDALKEGMGGGGSGAHDPFDIFQSFFGGGNPFGGGGSSRGRRQRRGEDVIHPLKVSFEDLYNGTSKKLSLSRNVICSKCKGKGSKSGASSKCAGCQGSGMKVSIRHLGPSMIQQMQHACNECKGTGETINDKDRCPQCKGEKVVQEKKVLEVVVEKGMQNGQKVTFPGEADEAPDTVTGDIVFVLQQKDHPKFKRKGDDLFVEHTLSLTEALCGFQFVLTHLDGRQLLIKSQPGEVVKPDQFKAINDEGMPMYQRPFMRGKLYIHFSVEFPDSLSPDMCKALEAVLPPRASVQLTDMELDECEETTLHDVNIDEEMRRKQQQQAQEAYDEDDEMPGGAQRVHSTDYNHTVHVSSAYDTGLALGVLILILIVALVAYSCSGCVREPSTYPITNHGSSVADRGSVVIDIGLNEATLASYSKVLYSQAKLQHEGNDSQPFCCSICLGDYEDNEMLRFLPDCGHVFHLKCVDCWLKQHSTCPPCKNSKKMDSSSPAETTTQSFGDLALTFGLSIGVISVIAVGVLVSYFCSRKPAPAGQSHHGVSLSINGQNSVTVEIGLYEATLNTCPKLLYSEAKEKLEKGADDLVATSCCSICLQDYKDSDLLRLLPECGHFFHAQCIDLWLKLHPTCPICRNSPVPEPINVTGTASGEPRRVLYDTWFVQFMH</sequence>
<dbReference type="EMBL" id="CAADRP010001596">
    <property type="protein sequence ID" value="VFU43118.1"/>
    <property type="molecule type" value="Genomic_DNA"/>
</dbReference>
<feature type="transmembrane region" description="Helical" evidence="14">
    <location>
        <begin position="433"/>
        <end position="452"/>
    </location>
</feature>
<protein>
    <recommendedName>
        <fullName evidence="19">J domain-containing protein</fullName>
    </recommendedName>
</protein>
<evidence type="ECO:0000256" key="4">
    <source>
        <dbReference type="ARBA" id="ARBA00022737"/>
    </source>
</evidence>
<dbReference type="GO" id="GO:0008270">
    <property type="term" value="F:zinc ion binding"/>
    <property type="evidence" value="ECO:0007669"/>
    <property type="project" value="UniProtKB-KW"/>
</dbReference>
<dbReference type="GO" id="GO:0006457">
    <property type="term" value="P:protein folding"/>
    <property type="evidence" value="ECO:0007669"/>
    <property type="project" value="InterPro"/>
</dbReference>
<dbReference type="InterPro" id="IPR008971">
    <property type="entry name" value="HSP40/DnaJ_pept-bd"/>
</dbReference>
<accession>A0A6N2LQD4</accession>
<evidence type="ECO:0008006" key="19">
    <source>
        <dbReference type="Google" id="ProtNLM"/>
    </source>
</evidence>
<evidence type="ECO:0000256" key="7">
    <source>
        <dbReference type="ARBA" id="ARBA00023136"/>
    </source>
</evidence>
<keyword evidence="2" id="KW-0488">Methylation</keyword>
<dbReference type="PROSITE" id="PS51188">
    <property type="entry name" value="ZF_CR"/>
    <property type="match status" value="1"/>
</dbReference>
<dbReference type="FunFam" id="2.60.260.20:FF:000150">
    <property type="entry name" value="Chaperone protein dnaJ 3"/>
    <property type="match status" value="1"/>
</dbReference>
<feature type="domain" description="CR-type" evidence="17">
    <location>
        <begin position="137"/>
        <end position="221"/>
    </location>
</feature>
<feature type="domain" description="RING-type" evidence="16">
    <location>
        <begin position="663"/>
        <end position="705"/>
    </location>
</feature>
<dbReference type="InterPro" id="IPR036410">
    <property type="entry name" value="HSP_DnaJ_Cys-rich_dom_sf"/>
</dbReference>
<dbReference type="SUPFAM" id="SSF49493">
    <property type="entry name" value="HSP40/DnaJ peptide-binding domain"/>
    <property type="match status" value="2"/>
</dbReference>
<dbReference type="InterPro" id="IPR018253">
    <property type="entry name" value="DnaJ_domain_CS"/>
</dbReference>
<dbReference type="InterPro" id="IPR044713">
    <property type="entry name" value="DNJA1/2-like"/>
</dbReference>
<dbReference type="GO" id="GO:0051082">
    <property type="term" value="F:unfolded protein binding"/>
    <property type="evidence" value="ECO:0007669"/>
    <property type="project" value="InterPro"/>
</dbReference>
<keyword evidence="5 12" id="KW-0863">Zinc-finger</keyword>
<dbReference type="PROSITE" id="PS00636">
    <property type="entry name" value="DNAJ_1"/>
    <property type="match status" value="1"/>
</dbReference>
<evidence type="ECO:0000259" key="17">
    <source>
        <dbReference type="PROSITE" id="PS51188"/>
    </source>
</evidence>
<dbReference type="Pfam" id="PF01556">
    <property type="entry name" value="DnaJ_C"/>
    <property type="match status" value="1"/>
</dbReference>
<dbReference type="InterPro" id="IPR012724">
    <property type="entry name" value="DnaJ"/>
</dbReference>
<dbReference type="InterPro" id="IPR001305">
    <property type="entry name" value="HSP_DnaJ_Cys-rich_dom"/>
</dbReference>
<dbReference type="CDD" id="cd16461">
    <property type="entry name" value="RING-H2_EL5-like"/>
    <property type="match status" value="2"/>
</dbReference>
<dbReference type="FunFam" id="2.60.260.20:FF:000068">
    <property type="entry name" value="Chaperone protein dnaJ 3"/>
    <property type="match status" value="1"/>
</dbReference>
<keyword evidence="4" id="KW-0677">Repeat</keyword>
<comment type="function">
    <text evidence="11">Plays a continuous role in plant development probably in the structural organization of compartments.</text>
</comment>
<dbReference type="Gene3D" id="1.10.287.110">
    <property type="entry name" value="DnaJ domain"/>
    <property type="match status" value="1"/>
</dbReference>
<keyword evidence="14" id="KW-0812">Transmembrane</keyword>
<dbReference type="Gene3D" id="2.60.260.20">
    <property type="entry name" value="Urease metallochaperone UreE, N-terminal domain"/>
    <property type="match status" value="2"/>
</dbReference>
<dbReference type="InterPro" id="IPR001623">
    <property type="entry name" value="DnaJ_domain"/>
</dbReference>
<reference evidence="18" key="1">
    <citation type="submission" date="2019-03" db="EMBL/GenBank/DDBJ databases">
        <authorList>
            <person name="Mank J."/>
            <person name="Almeida P."/>
        </authorList>
    </citation>
    <scope>NUCLEOTIDE SEQUENCE</scope>
    <source>
        <strain evidence="18">78183</strain>
    </source>
</reference>
<feature type="region of interest" description="Disordered" evidence="13">
    <location>
        <begin position="391"/>
        <end position="415"/>
    </location>
</feature>
<evidence type="ECO:0000256" key="14">
    <source>
        <dbReference type="SAM" id="Phobius"/>
    </source>
</evidence>
<evidence type="ECO:0000256" key="3">
    <source>
        <dbReference type="ARBA" id="ARBA00022723"/>
    </source>
</evidence>
<evidence type="ECO:0000256" key="12">
    <source>
        <dbReference type="PROSITE-ProRule" id="PRU00546"/>
    </source>
</evidence>
<evidence type="ECO:0000256" key="6">
    <source>
        <dbReference type="ARBA" id="ARBA00022833"/>
    </source>
</evidence>
<evidence type="ECO:0000259" key="16">
    <source>
        <dbReference type="PROSITE" id="PS50089"/>
    </source>
</evidence>
<dbReference type="Pfam" id="PF00684">
    <property type="entry name" value="DnaJ_CXXCXGXG"/>
    <property type="match status" value="1"/>
</dbReference>
<dbReference type="FunFam" id="1.10.287.110:FF:000012">
    <property type="entry name" value="dnaJ protein homolog"/>
    <property type="match status" value="1"/>
</dbReference>
<keyword evidence="9" id="KW-0449">Lipoprotein</keyword>
<keyword evidence="6 12" id="KW-0862">Zinc</keyword>
<evidence type="ECO:0000313" key="18">
    <source>
        <dbReference type="EMBL" id="VFU43118.1"/>
    </source>
</evidence>
<dbReference type="SMART" id="SM00184">
    <property type="entry name" value="RING"/>
    <property type="match status" value="2"/>
</dbReference>
<dbReference type="Gene3D" id="2.10.230.10">
    <property type="entry name" value="Heat shock protein DnaJ, cysteine-rich domain"/>
    <property type="match status" value="1"/>
</dbReference>
<feature type="zinc finger region" description="CR-type" evidence="12">
    <location>
        <begin position="137"/>
        <end position="221"/>
    </location>
</feature>
<dbReference type="GO" id="GO:0009408">
    <property type="term" value="P:response to heat"/>
    <property type="evidence" value="ECO:0007669"/>
    <property type="project" value="InterPro"/>
</dbReference>
<keyword evidence="10" id="KW-0636">Prenylation</keyword>
<feature type="transmembrane region" description="Helical" evidence="14">
    <location>
        <begin position="576"/>
        <end position="599"/>
    </location>
</feature>
<dbReference type="SUPFAM" id="SSF57850">
    <property type="entry name" value="RING/U-box"/>
    <property type="match status" value="2"/>
</dbReference>
<organism evidence="18">
    <name type="scientific">Salix viminalis</name>
    <name type="common">Common osier</name>
    <name type="synonym">Basket willow</name>
    <dbReference type="NCBI Taxonomy" id="40686"/>
    <lineage>
        <taxon>Eukaryota</taxon>
        <taxon>Viridiplantae</taxon>
        <taxon>Streptophyta</taxon>
        <taxon>Embryophyta</taxon>
        <taxon>Tracheophyta</taxon>
        <taxon>Spermatophyta</taxon>
        <taxon>Magnoliopsida</taxon>
        <taxon>eudicotyledons</taxon>
        <taxon>Gunneridae</taxon>
        <taxon>Pentapetalae</taxon>
        <taxon>rosids</taxon>
        <taxon>fabids</taxon>
        <taxon>Malpighiales</taxon>
        <taxon>Salicaceae</taxon>
        <taxon>Saliceae</taxon>
        <taxon>Salix</taxon>
    </lineage>
</organism>
<dbReference type="HAMAP" id="MF_01152">
    <property type="entry name" value="DnaJ"/>
    <property type="match status" value="1"/>
</dbReference>
<dbReference type="GO" id="GO:0016020">
    <property type="term" value="C:membrane"/>
    <property type="evidence" value="ECO:0007669"/>
    <property type="project" value="UniProtKB-SubCell"/>
</dbReference>
<keyword evidence="14" id="KW-1133">Transmembrane helix</keyword>
<proteinExistence type="inferred from homology"/>
<dbReference type="SMART" id="SM00271">
    <property type="entry name" value="DnaJ"/>
    <property type="match status" value="1"/>
</dbReference>
<dbReference type="CDD" id="cd10747">
    <property type="entry name" value="DnaJ_C"/>
    <property type="match status" value="1"/>
</dbReference>
<keyword evidence="7 14" id="KW-0472">Membrane</keyword>
<dbReference type="PANTHER" id="PTHR43888">
    <property type="entry name" value="DNAJ-LIKE-2, ISOFORM A-RELATED"/>
    <property type="match status" value="1"/>
</dbReference>
<dbReference type="GO" id="GO:0030544">
    <property type="term" value="F:Hsp70 protein binding"/>
    <property type="evidence" value="ECO:0007669"/>
    <property type="project" value="InterPro"/>
</dbReference>
<evidence type="ECO:0000256" key="11">
    <source>
        <dbReference type="ARBA" id="ARBA00037547"/>
    </source>
</evidence>
<dbReference type="PROSITE" id="PS50076">
    <property type="entry name" value="DNAJ_2"/>
    <property type="match status" value="1"/>
</dbReference>
<dbReference type="PRINTS" id="PR00625">
    <property type="entry name" value="JDOMAIN"/>
</dbReference>
<evidence type="ECO:0000256" key="1">
    <source>
        <dbReference type="ARBA" id="ARBA00004635"/>
    </source>
</evidence>
<keyword evidence="8" id="KW-0143">Chaperone</keyword>
<feature type="domain" description="J" evidence="15">
    <location>
        <begin position="13"/>
        <end position="74"/>
    </location>
</feature>